<protein>
    <submittedName>
        <fullName evidence="8">Aste57867_11863 protein</fullName>
    </submittedName>
</protein>
<feature type="transmembrane region" description="Helical" evidence="5">
    <location>
        <begin position="87"/>
        <end position="112"/>
    </location>
</feature>
<dbReference type="PANTHER" id="PTHR22950:SF349">
    <property type="entry name" value="AMINO ACID TRANSPORTER TRANSMEMBRANE DOMAIN-CONTAINING PROTEIN"/>
    <property type="match status" value="1"/>
</dbReference>
<dbReference type="Proteomes" id="UP000332933">
    <property type="component" value="Unassembled WGS sequence"/>
</dbReference>
<keyword evidence="2 5" id="KW-0812">Transmembrane</keyword>
<feature type="domain" description="Amino acid transporter transmembrane" evidence="6">
    <location>
        <begin position="12"/>
        <end position="429"/>
    </location>
</feature>
<feature type="transmembrane region" description="Helical" evidence="5">
    <location>
        <begin position="350"/>
        <end position="370"/>
    </location>
</feature>
<feature type="transmembrane region" description="Helical" evidence="5">
    <location>
        <begin position="382"/>
        <end position="401"/>
    </location>
</feature>
<evidence type="ECO:0000256" key="3">
    <source>
        <dbReference type="ARBA" id="ARBA00022989"/>
    </source>
</evidence>
<evidence type="ECO:0000313" key="7">
    <source>
        <dbReference type="EMBL" id="KAF0697456.1"/>
    </source>
</evidence>
<evidence type="ECO:0000259" key="6">
    <source>
        <dbReference type="Pfam" id="PF01490"/>
    </source>
</evidence>
<organism evidence="8 9">
    <name type="scientific">Aphanomyces stellatus</name>
    <dbReference type="NCBI Taxonomy" id="120398"/>
    <lineage>
        <taxon>Eukaryota</taxon>
        <taxon>Sar</taxon>
        <taxon>Stramenopiles</taxon>
        <taxon>Oomycota</taxon>
        <taxon>Saprolegniomycetes</taxon>
        <taxon>Saprolegniales</taxon>
        <taxon>Verrucalvaceae</taxon>
        <taxon>Aphanomyces</taxon>
    </lineage>
</organism>
<feature type="transmembrane region" description="Helical" evidence="5">
    <location>
        <begin position="124"/>
        <end position="142"/>
    </location>
</feature>
<reference evidence="8 9" key="1">
    <citation type="submission" date="2019-03" db="EMBL/GenBank/DDBJ databases">
        <authorList>
            <person name="Gaulin E."/>
            <person name="Dumas B."/>
        </authorList>
    </citation>
    <scope>NUCLEOTIDE SEQUENCE [LARGE SCALE GENOMIC DNA]</scope>
    <source>
        <strain evidence="8">CBS 568.67</strain>
    </source>
</reference>
<evidence type="ECO:0000313" key="9">
    <source>
        <dbReference type="Proteomes" id="UP000332933"/>
    </source>
</evidence>
<dbReference type="PANTHER" id="PTHR22950">
    <property type="entry name" value="AMINO ACID TRANSPORTER"/>
    <property type="match status" value="1"/>
</dbReference>
<evidence type="ECO:0000256" key="4">
    <source>
        <dbReference type="ARBA" id="ARBA00023136"/>
    </source>
</evidence>
<gene>
    <name evidence="8" type="primary">Aste57867_11863</name>
    <name evidence="7" type="ORF">As57867_011818</name>
    <name evidence="8" type="ORF">ASTE57867_11863</name>
</gene>
<dbReference type="AlphaFoldDB" id="A0A485KUQ9"/>
<feature type="transmembrane region" description="Helical" evidence="5">
    <location>
        <begin position="39"/>
        <end position="66"/>
    </location>
</feature>
<evidence type="ECO:0000256" key="5">
    <source>
        <dbReference type="SAM" id="Phobius"/>
    </source>
</evidence>
<reference evidence="7" key="2">
    <citation type="submission" date="2019-06" db="EMBL/GenBank/DDBJ databases">
        <title>Genomics analysis of Aphanomyces spp. identifies a new class of oomycete effector associated with host adaptation.</title>
        <authorList>
            <person name="Gaulin E."/>
        </authorList>
    </citation>
    <scope>NUCLEOTIDE SEQUENCE</scope>
    <source>
        <strain evidence="7">CBS 578.67</strain>
    </source>
</reference>
<feature type="transmembrane region" description="Helical" evidence="5">
    <location>
        <begin position="413"/>
        <end position="432"/>
    </location>
</feature>
<dbReference type="GO" id="GO:0015179">
    <property type="term" value="F:L-amino acid transmembrane transporter activity"/>
    <property type="evidence" value="ECO:0007669"/>
    <property type="project" value="TreeGrafter"/>
</dbReference>
<dbReference type="EMBL" id="VJMH01005317">
    <property type="protein sequence ID" value="KAF0697456.1"/>
    <property type="molecule type" value="Genomic_DNA"/>
</dbReference>
<proteinExistence type="predicted"/>
<comment type="subcellular location">
    <subcellularLocation>
        <location evidence="1">Membrane</location>
        <topology evidence="1">Multi-pass membrane protein</topology>
    </subcellularLocation>
</comment>
<name>A0A485KUQ9_9STRA</name>
<keyword evidence="3 5" id="KW-1133">Transmembrane helix</keyword>
<feature type="transmembrane region" description="Helical" evidence="5">
    <location>
        <begin position="149"/>
        <end position="169"/>
    </location>
</feature>
<feature type="transmembrane region" description="Helical" evidence="5">
    <location>
        <begin position="273"/>
        <end position="298"/>
    </location>
</feature>
<sequence>MGKPFLTLEDLKACFSLCCCIYGIGTLGMPGNYARAGFFWASAALVSMASINIYATVCISKIMLVAPKSVRTYGDLGEYVLGRWGRWLVTIPHMITCILVPIAFLVFGGMLLTTLFPGSFESETWIIIMGITLLPICLVPTLKEGAMMAAAGFLCTIVTDIISLSMLVTNMNRNNAGLHTPPSNLSFNQVATVFGNLALAYGAGILIPALQREHSDPTRMPRIITVSLGLISILFLTVSITGVSVVGCQIPGNLLFAIAGNKLGFEFNRGGVVLAYLAMQMHITIAFSVVLLPALYTLEGLFLGLHKLTLQLDECDIEGASSFVATLSPAKKEDETHVDRDSVTYKQPGVYAKVAVLRIITVALCVVTAVLWRNRLLDLLDFAGSSTIALCCMILPMSLYLKHFGTKLHIAERIFASLAILVCLVLGAYVTYESAGPLFNPPPAPPAGPAPWDAPKFPYCSGSFVNMVYTNTSYHSAWAKP</sequence>
<evidence type="ECO:0000256" key="1">
    <source>
        <dbReference type="ARBA" id="ARBA00004141"/>
    </source>
</evidence>
<accession>A0A485KUQ9</accession>
<feature type="transmembrane region" description="Helical" evidence="5">
    <location>
        <begin position="12"/>
        <end position="33"/>
    </location>
</feature>
<dbReference type="Pfam" id="PF01490">
    <property type="entry name" value="Aa_trans"/>
    <property type="match status" value="1"/>
</dbReference>
<dbReference type="OrthoDB" id="72036at2759"/>
<dbReference type="GO" id="GO:0005774">
    <property type="term" value="C:vacuolar membrane"/>
    <property type="evidence" value="ECO:0007669"/>
    <property type="project" value="TreeGrafter"/>
</dbReference>
<dbReference type="InterPro" id="IPR013057">
    <property type="entry name" value="AA_transpt_TM"/>
</dbReference>
<keyword evidence="9" id="KW-1185">Reference proteome</keyword>
<keyword evidence="4 5" id="KW-0472">Membrane</keyword>
<evidence type="ECO:0000313" key="8">
    <source>
        <dbReference type="EMBL" id="VFT88718.1"/>
    </source>
</evidence>
<feature type="transmembrane region" description="Helical" evidence="5">
    <location>
        <begin position="223"/>
        <end position="246"/>
    </location>
</feature>
<evidence type="ECO:0000256" key="2">
    <source>
        <dbReference type="ARBA" id="ARBA00022692"/>
    </source>
</evidence>
<feature type="transmembrane region" description="Helical" evidence="5">
    <location>
        <begin position="189"/>
        <end position="211"/>
    </location>
</feature>
<dbReference type="EMBL" id="CAADRA010005338">
    <property type="protein sequence ID" value="VFT88718.1"/>
    <property type="molecule type" value="Genomic_DNA"/>
</dbReference>